<dbReference type="AlphaFoldDB" id="A0A6C0IWT2"/>
<reference evidence="1" key="1">
    <citation type="journal article" date="2020" name="Nature">
        <title>Giant virus diversity and host interactions through global metagenomics.</title>
        <authorList>
            <person name="Schulz F."/>
            <person name="Roux S."/>
            <person name="Paez-Espino D."/>
            <person name="Jungbluth S."/>
            <person name="Walsh D.A."/>
            <person name="Denef V.J."/>
            <person name="McMahon K.D."/>
            <person name="Konstantinidis K.T."/>
            <person name="Eloe-Fadrosh E.A."/>
            <person name="Kyrpides N.C."/>
            <person name="Woyke T."/>
        </authorList>
    </citation>
    <scope>NUCLEOTIDE SEQUENCE</scope>
    <source>
        <strain evidence="1">GVMAG-M-3300025572-1</strain>
    </source>
</reference>
<dbReference type="EMBL" id="MN740283">
    <property type="protein sequence ID" value="QHT97784.1"/>
    <property type="molecule type" value="Genomic_DNA"/>
</dbReference>
<sequence>MEELRRSTRGQRRHQEYCLEMKSKFPIYWNKCNEACCAWCGLNFYRRYFAQLNPETLYHSHW</sequence>
<evidence type="ECO:0000313" key="1">
    <source>
        <dbReference type="EMBL" id="QHT97784.1"/>
    </source>
</evidence>
<name>A0A6C0IWT2_9ZZZZ</name>
<proteinExistence type="predicted"/>
<organism evidence="1">
    <name type="scientific">viral metagenome</name>
    <dbReference type="NCBI Taxonomy" id="1070528"/>
    <lineage>
        <taxon>unclassified sequences</taxon>
        <taxon>metagenomes</taxon>
        <taxon>organismal metagenomes</taxon>
    </lineage>
</organism>
<protein>
    <submittedName>
        <fullName evidence="1">Uncharacterized protein</fullName>
    </submittedName>
</protein>
<accession>A0A6C0IWT2</accession>